<keyword evidence="2" id="KW-0812">Transmembrane</keyword>
<name>A0A6V1P7U8_HETAK</name>
<protein>
    <submittedName>
        <fullName evidence="4">Uncharacterized protein</fullName>
    </submittedName>
</protein>
<feature type="region of interest" description="Disordered" evidence="1">
    <location>
        <begin position="441"/>
        <end position="466"/>
    </location>
</feature>
<keyword evidence="2" id="KW-0472">Membrane</keyword>
<dbReference type="EMBL" id="HBIU01013390">
    <property type="protein sequence ID" value="CAE0627436.1"/>
    <property type="molecule type" value="Transcribed_RNA"/>
</dbReference>
<feature type="transmembrane region" description="Helical" evidence="2">
    <location>
        <begin position="12"/>
        <end position="38"/>
    </location>
</feature>
<organism evidence="4">
    <name type="scientific">Heterosigma akashiwo</name>
    <name type="common">Chromophytic alga</name>
    <name type="synonym">Heterosigma carterae</name>
    <dbReference type="NCBI Taxonomy" id="2829"/>
    <lineage>
        <taxon>Eukaryota</taxon>
        <taxon>Sar</taxon>
        <taxon>Stramenopiles</taxon>
        <taxon>Ochrophyta</taxon>
        <taxon>Raphidophyceae</taxon>
        <taxon>Chattonellales</taxon>
        <taxon>Chattonellaceae</taxon>
        <taxon>Heterosigma</taxon>
    </lineage>
</organism>
<evidence type="ECO:0000256" key="1">
    <source>
        <dbReference type="SAM" id="MobiDB-lite"/>
    </source>
</evidence>
<gene>
    <name evidence="3" type="ORF">HAKA00212_LOCUS6114</name>
    <name evidence="4" type="ORF">HAKA00212_LOCUS6115</name>
</gene>
<accession>A0A6V1P7U8</accession>
<evidence type="ECO:0000313" key="3">
    <source>
        <dbReference type="EMBL" id="CAE0627436.1"/>
    </source>
</evidence>
<dbReference type="AlphaFoldDB" id="A0A6V1P7U8"/>
<proteinExistence type="predicted"/>
<sequence length="466" mass="52538">MGSSLQQPRMRPAGYALALIICVLVGLCGEILGFTAYFRPHQRIFFESHQFVGNENQRAREGKPSLRPFFVYKSPASSTELAHMDNETNEEDLDAMRARAGLLRTSILKQQMELQKLETQILCCSRGKNTPNDPIEAVQGLARQSYTTFVNSANVLARKLQRVQSRTGRNNQQWPSAYDFIATQVATGGRILGNLLQNPTQLTQLAAEYREIPALVPHWPAILARLDRLEGHVAPILERVLNNRRHLPSIEPYLDEILERFDDIEPHLPWILEHVDALAPYTGLLLKHIDELLLYADVDAQEGFAGDDGYGLAEQLLPYLEVYASKLDLLGPHLVLLRPHVPLLLRHGYVARITPHIDRLFARGYRDLGASANMDVLLWWFGWTMRVPGLRDVVPRLFFALPGSPRIVSFLANRLPKRFARKFRCRGVTCSLDGDYGGGWNRLVKPSPPPQDELRRGGGVARPSPS</sequence>
<keyword evidence="2" id="KW-1133">Transmembrane helix</keyword>
<evidence type="ECO:0000313" key="4">
    <source>
        <dbReference type="EMBL" id="CAE0627437.1"/>
    </source>
</evidence>
<reference evidence="4" key="1">
    <citation type="submission" date="2021-01" db="EMBL/GenBank/DDBJ databases">
        <authorList>
            <person name="Corre E."/>
            <person name="Pelletier E."/>
            <person name="Niang G."/>
            <person name="Scheremetjew M."/>
            <person name="Finn R."/>
            <person name="Kale V."/>
            <person name="Holt S."/>
            <person name="Cochrane G."/>
            <person name="Meng A."/>
            <person name="Brown T."/>
            <person name="Cohen L."/>
        </authorList>
    </citation>
    <scope>NUCLEOTIDE SEQUENCE</scope>
    <source>
        <strain evidence="4">CCMP3107</strain>
    </source>
</reference>
<dbReference type="EMBL" id="HBIU01013391">
    <property type="protein sequence ID" value="CAE0627437.1"/>
    <property type="molecule type" value="Transcribed_RNA"/>
</dbReference>
<evidence type="ECO:0000256" key="2">
    <source>
        <dbReference type="SAM" id="Phobius"/>
    </source>
</evidence>